<keyword evidence="3" id="KW-1185">Reference proteome</keyword>
<sequence length="318" mass="33720">MGNVTQGQSAPGKTNETKPLEQIVKEACRHSDERGNPRPDAITYTGLSKYLNLEQGRAIHWTPDSAEARVARYRAIETLSGELGMSEGHRLKVLDEGYKTLNGTRRTKPLEEAGISKPAPARSIDAAQASSSAPAASSSAPRAPEHDAQTLASLDALLKEPHSFLSLSGHKREHLLALEGKDLRQVVNADEKFVKESAAFWNLDPTLRADTAQHVAGRFNLELCQQAGAAFATNANPTAAFVAGKGAAVNAVALGYNIYGVDAADNKAALKLLGEATVAINLAVSPQTTLAGRGVDSISEQTMGFSPDGHSNAPTRRH</sequence>
<evidence type="ECO:0000313" key="2">
    <source>
        <dbReference type="EMBL" id="RDZ28940.1"/>
    </source>
</evidence>
<dbReference type="OrthoDB" id="6025031at2"/>
<name>A0A371K4Z9_9GAMM</name>
<reference evidence="2 3" key="1">
    <citation type="submission" date="2018-08" db="EMBL/GenBank/DDBJ databases">
        <title>Lysobacter sp. zong2l5, whole genome shotgun sequence.</title>
        <authorList>
            <person name="Zhang X."/>
            <person name="Feng G."/>
            <person name="Zhu H."/>
        </authorList>
    </citation>
    <scope>NUCLEOTIDE SEQUENCE [LARGE SCALE GENOMIC DNA]</scope>
    <source>
        <strain evidence="3">zong2l5</strain>
    </source>
</reference>
<comment type="caution">
    <text evidence="2">The sequence shown here is derived from an EMBL/GenBank/DDBJ whole genome shotgun (WGS) entry which is preliminary data.</text>
</comment>
<feature type="compositionally biased region" description="Polar residues" evidence="1">
    <location>
        <begin position="1"/>
        <end position="14"/>
    </location>
</feature>
<dbReference type="EMBL" id="QTSU01000001">
    <property type="protein sequence ID" value="RDZ28940.1"/>
    <property type="molecule type" value="Genomic_DNA"/>
</dbReference>
<feature type="compositionally biased region" description="Low complexity" evidence="1">
    <location>
        <begin position="121"/>
        <end position="142"/>
    </location>
</feature>
<feature type="region of interest" description="Disordered" evidence="1">
    <location>
        <begin position="299"/>
        <end position="318"/>
    </location>
</feature>
<accession>A0A371K4Z9</accession>
<protein>
    <submittedName>
        <fullName evidence="2">Uncharacterized protein</fullName>
    </submittedName>
</protein>
<gene>
    <name evidence="2" type="ORF">DX914_07510</name>
</gene>
<dbReference type="Proteomes" id="UP000264492">
    <property type="component" value="Unassembled WGS sequence"/>
</dbReference>
<organism evidence="2 3">
    <name type="scientific">Lysobacter silvisoli</name>
    <dbReference type="NCBI Taxonomy" id="2293254"/>
    <lineage>
        <taxon>Bacteria</taxon>
        <taxon>Pseudomonadati</taxon>
        <taxon>Pseudomonadota</taxon>
        <taxon>Gammaproteobacteria</taxon>
        <taxon>Lysobacterales</taxon>
        <taxon>Lysobacteraceae</taxon>
        <taxon>Lysobacter</taxon>
    </lineage>
</organism>
<feature type="region of interest" description="Disordered" evidence="1">
    <location>
        <begin position="1"/>
        <end position="21"/>
    </location>
</feature>
<dbReference type="AlphaFoldDB" id="A0A371K4Z9"/>
<evidence type="ECO:0000256" key="1">
    <source>
        <dbReference type="SAM" id="MobiDB-lite"/>
    </source>
</evidence>
<proteinExistence type="predicted"/>
<feature type="region of interest" description="Disordered" evidence="1">
    <location>
        <begin position="104"/>
        <end position="147"/>
    </location>
</feature>
<evidence type="ECO:0000313" key="3">
    <source>
        <dbReference type="Proteomes" id="UP000264492"/>
    </source>
</evidence>